<protein>
    <submittedName>
        <fullName evidence="1">Uncharacterized protein</fullName>
    </submittedName>
</protein>
<proteinExistence type="predicted"/>
<organism evidence="1 2">
    <name type="scientific">Monilinia laxa</name>
    <name type="common">Brown rot fungus</name>
    <name type="synonym">Sclerotinia laxa</name>
    <dbReference type="NCBI Taxonomy" id="61186"/>
    <lineage>
        <taxon>Eukaryota</taxon>
        <taxon>Fungi</taxon>
        <taxon>Dikarya</taxon>
        <taxon>Ascomycota</taxon>
        <taxon>Pezizomycotina</taxon>
        <taxon>Leotiomycetes</taxon>
        <taxon>Helotiales</taxon>
        <taxon>Sclerotiniaceae</taxon>
        <taxon>Monilinia</taxon>
    </lineage>
</organism>
<sequence>MGGNDNEEKLYEYGNLQGLEDSEETSWILVFKKLISSITCTINDHEQARLVLDILCLFICGKTKGYFSKVEW</sequence>
<dbReference type="AlphaFoldDB" id="A0A5N6K6F9"/>
<dbReference type="EMBL" id="VIGI01000007">
    <property type="protein sequence ID" value="KAB8298109.1"/>
    <property type="molecule type" value="Genomic_DNA"/>
</dbReference>
<name>A0A5N6K6F9_MONLA</name>
<dbReference type="Proteomes" id="UP000326757">
    <property type="component" value="Unassembled WGS sequence"/>
</dbReference>
<reference evidence="1 2" key="1">
    <citation type="submission" date="2019-06" db="EMBL/GenBank/DDBJ databases">
        <title>Genome Sequence of the Brown Rot Fungal Pathogen Monilinia laxa.</title>
        <authorList>
            <person name="De Miccolis Angelini R.M."/>
            <person name="Landi L."/>
            <person name="Abate D."/>
            <person name="Pollastro S."/>
            <person name="Romanazzi G."/>
            <person name="Faretra F."/>
        </authorList>
    </citation>
    <scope>NUCLEOTIDE SEQUENCE [LARGE SCALE GENOMIC DNA]</scope>
    <source>
        <strain evidence="1 2">Mlax316</strain>
    </source>
</reference>
<keyword evidence="2" id="KW-1185">Reference proteome</keyword>
<evidence type="ECO:0000313" key="2">
    <source>
        <dbReference type="Proteomes" id="UP000326757"/>
    </source>
</evidence>
<comment type="caution">
    <text evidence="1">The sequence shown here is derived from an EMBL/GenBank/DDBJ whole genome shotgun (WGS) entry which is preliminary data.</text>
</comment>
<gene>
    <name evidence="1" type="ORF">EYC80_001871</name>
</gene>
<accession>A0A5N6K6F9</accession>
<evidence type="ECO:0000313" key="1">
    <source>
        <dbReference type="EMBL" id="KAB8298109.1"/>
    </source>
</evidence>